<dbReference type="Pfam" id="PF04279">
    <property type="entry name" value="IspA"/>
    <property type="match status" value="1"/>
</dbReference>
<accession>A0A7D7S442</accession>
<dbReference type="AlphaFoldDB" id="A0A7D7S442"/>
<gene>
    <name evidence="5" type="primary">yciB</name>
    <name evidence="6" type="ORF">H3L94_07015</name>
</gene>
<feature type="transmembrane region" description="Helical" evidence="5">
    <location>
        <begin position="162"/>
        <end position="180"/>
    </location>
</feature>
<dbReference type="RefSeq" id="WP_182121434.1">
    <property type="nucleotide sequence ID" value="NZ_CP059567.1"/>
</dbReference>
<comment type="similarity">
    <text evidence="5">Belongs to the YciB family.</text>
</comment>
<dbReference type="KEGG" id="nsg:H3L94_07015"/>
<evidence type="ECO:0000313" key="6">
    <source>
        <dbReference type="EMBL" id="QMT39626.1"/>
    </source>
</evidence>
<dbReference type="Proteomes" id="UP000514752">
    <property type="component" value="Chromosome"/>
</dbReference>
<keyword evidence="2 5" id="KW-0812">Transmembrane</keyword>
<evidence type="ECO:0000256" key="5">
    <source>
        <dbReference type="HAMAP-Rule" id="MF_00189"/>
    </source>
</evidence>
<dbReference type="EMBL" id="CP059567">
    <property type="protein sequence ID" value="QMT39626.1"/>
    <property type="molecule type" value="Genomic_DNA"/>
</dbReference>
<dbReference type="InterPro" id="IPR006008">
    <property type="entry name" value="YciB"/>
</dbReference>
<sequence length="193" mass="21455">MTALLDLLPLIAFFFASKKFGLIAGAAAVLVSTLAVYGVHLARQKGKLTKQQWTVLLLTIVFCGASILLQDDLYLRWKTPVINLLFALALGISALIGKPLIQAVAKDIFRLSPRGWLRLTWVWAAFFLLLAALHYWIGLYAYDETSESSKNLFINFKSYGQLILMIVFMLAQGIVLRGYLNTDAEAAVQDDTP</sequence>
<feature type="transmembrane region" description="Helical" evidence="5">
    <location>
        <begin position="20"/>
        <end position="41"/>
    </location>
</feature>
<keyword evidence="5" id="KW-0997">Cell inner membrane</keyword>
<feature type="transmembrane region" description="Helical" evidence="5">
    <location>
        <begin position="53"/>
        <end position="69"/>
    </location>
</feature>
<keyword evidence="4 5" id="KW-0472">Membrane</keyword>
<dbReference type="PANTHER" id="PTHR36917">
    <property type="entry name" value="INTRACELLULAR SEPTATION PROTEIN A-RELATED"/>
    <property type="match status" value="1"/>
</dbReference>
<dbReference type="HAMAP" id="MF_00189">
    <property type="entry name" value="YciB"/>
    <property type="match status" value="1"/>
</dbReference>
<feature type="transmembrane region" description="Helical" evidence="5">
    <location>
        <begin position="121"/>
        <end position="142"/>
    </location>
</feature>
<proteinExistence type="inferred from homology"/>
<keyword evidence="3 5" id="KW-1133">Transmembrane helix</keyword>
<evidence type="ECO:0000256" key="4">
    <source>
        <dbReference type="ARBA" id="ARBA00023136"/>
    </source>
</evidence>
<keyword evidence="1 5" id="KW-1003">Cell membrane</keyword>
<comment type="function">
    <text evidence="5">Plays a role in cell envelope biogenesis, maintenance of cell envelope integrity and membrane homeostasis.</text>
</comment>
<comment type="subcellular location">
    <subcellularLocation>
        <location evidence="5">Cell inner membrane</location>
        <topology evidence="5">Multi-pass membrane protein</topology>
    </subcellularLocation>
</comment>
<protein>
    <recommendedName>
        <fullName evidence="5">Inner membrane-spanning protein YciB</fullName>
    </recommendedName>
</protein>
<evidence type="ECO:0000256" key="2">
    <source>
        <dbReference type="ARBA" id="ARBA00022692"/>
    </source>
</evidence>
<dbReference type="GO" id="GO:0005886">
    <property type="term" value="C:plasma membrane"/>
    <property type="evidence" value="ECO:0007669"/>
    <property type="project" value="UniProtKB-SubCell"/>
</dbReference>
<evidence type="ECO:0000313" key="7">
    <source>
        <dbReference type="Proteomes" id="UP000514752"/>
    </source>
</evidence>
<name>A0A7D7S442_9NEIS</name>
<evidence type="ECO:0000256" key="1">
    <source>
        <dbReference type="ARBA" id="ARBA00022475"/>
    </source>
</evidence>
<organism evidence="6 7">
    <name type="scientific">Neisseria shayeganii</name>
    <dbReference type="NCBI Taxonomy" id="607712"/>
    <lineage>
        <taxon>Bacteria</taxon>
        <taxon>Pseudomonadati</taxon>
        <taxon>Pseudomonadota</taxon>
        <taxon>Betaproteobacteria</taxon>
        <taxon>Neisseriales</taxon>
        <taxon>Neisseriaceae</taxon>
        <taxon>Neisseria</taxon>
    </lineage>
</organism>
<reference evidence="6 7" key="1">
    <citation type="submission" date="2020-07" db="EMBL/GenBank/DDBJ databases">
        <title>Genomic diversity of species in the Neisseriaceae family.</title>
        <authorList>
            <person name="Vincent A.T."/>
            <person name="Bernet E."/>
            <person name="Veyrier F.J."/>
        </authorList>
    </citation>
    <scope>NUCLEOTIDE SEQUENCE [LARGE SCALE GENOMIC DNA]</scope>
    <source>
        <strain evidence="6 7">DSM 22244</strain>
    </source>
</reference>
<feature type="transmembrane region" description="Helical" evidence="5">
    <location>
        <begin position="81"/>
        <end position="101"/>
    </location>
</feature>
<evidence type="ECO:0000256" key="3">
    <source>
        <dbReference type="ARBA" id="ARBA00022989"/>
    </source>
</evidence>
<dbReference type="PANTHER" id="PTHR36917:SF1">
    <property type="entry name" value="INNER MEMBRANE-SPANNING PROTEIN YCIB"/>
    <property type="match status" value="1"/>
</dbReference>